<proteinExistence type="predicted"/>
<gene>
    <name evidence="1" type="ORF">CFOL_v3_18154</name>
</gene>
<keyword evidence="2" id="KW-1185">Reference proteome</keyword>
<evidence type="ECO:0000313" key="1">
    <source>
        <dbReference type="EMBL" id="GAV74674.1"/>
    </source>
</evidence>
<dbReference type="InParanoid" id="A0A1Q3C356"/>
<dbReference type="EMBL" id="BDDD01001259">
    <property type="protein sequence ID" value="GAV74674.1"/>
    <property type="molecule type" value="Genomic_DNA"/>
</dbReference>
<evidence type="ECO:0000313" key="2">
    <source>
        <dbReference type="Proteomes" id="UP000187406"/>
    </source>
</evidence>
<name>A0A1Q3C356_CEPFO</name>
<comment type="caution">
    <text evidence="1">The sequence shown here is derived from an EMBL/GenBank/DDBJ whole genome shotgun (WGS) entry which is preliminary data.</text>
</comment>
<sequence>MPTIRAHKSPTTGILIPIRSQAVSTPPCCSPPKLLQFNSFEPLSLPEPGIPTNPPSRKLGHQNLIPEKSNQKHKNTIYTLSSQPAPIFPLSNRFKETLKFQTKSTNLIPQIENPNTNSTLQIGY</sequence>
<dbReference type="Proteomes" id="UP000187406">
    <property type="component" value="Unassembled WGS sequence"/>
</dbReference>
<reference evidence="2" key="1">
    <citation type="submission" date="2016-04" db="EMBL/GenBank/DDBJ databases">
        <title>Cephalotus genome sequencing.</title>
        <authorList>
            <person name="Fukushima K."/>
            <person name="Hasebe M."/>
            <person name="Fang X."/>
        </authorList>
    </citation>
    <scope>NUCLEOTIDE SEQUENCE [LARGE SCALE GENOMIC DNA]</scope>
    <source>
        <strain evidence="2">cv. St1</strain>
    </source>
</reference>
<accession>A0A1Q3C356</accession>
<protein>
    <submittedName>
        <fullName evidence="1">Uncharacterized protein</fullName>
    </submittedName>
</protein>
<organism evidence="1 2">
    <name type="scientific">Cephalotus follicularis</name>
    <name type="common">Albany pitcher plant</name>
    <dbReference type="NCBI Taxonomy" id="3775"/>
    <lineage>
        <taxon>Eukaryota</taxon>
        <taxon>Viridiplantae</taxon>
        <taxon>Streptophyta</taxon>
        <taxon>Embryophyta</taxon>
        <taxon>Tracheophyta</taxon>
        <taxon>Spermatophyta</taxon>
        <taxon>Magnoliopsida</taxon>
        <taxon>eudicotyledons</taxon>
        <taxon>Gunneridae</taxon>
        <taxon>Pentapetalae</taxon>
        <taxon>rosids</taxon>
        <taxon>fabids</taxon>
        <taxon>Oxalidales</taxon>
        <taxon>Cephalotaceae</taxon>
        <taxon>Cephalotus</taxon>
    </lineage>
</organism>
<dbReference type="AlphaFoldDB" id="A0A1Q3C356"/>